<keyword evidence="4" id="KW-1003">Cell membrane</keyword>
<proteinExistence type="inferred from homology"/>
<dbReference type="InterPro" id="IPR001611">
    <property type="entry name" value="Leu-rich_rpt"/>
</dbReference>
<dbReference type="EC" id="5.2.1.8" evidence="15"/>
<evidence type="ECO:0000256" key="15">
    <source>
        <dbReference type="PROSITE-ProRule" id="PRU00277"/>
    </source>
</evidence>
<dbReference type="PROSITE" id="PS50059">
    <property type="entry name" value="FKBP_PPIASE"/>
    <property type="match status" value="1"/>
</dbReference>
<keyword evidence="15" id="KW-0413">Isomerase</keyword>
<reference evidence="18" key="1">
    <citation type="journal article" date="2023" name="Plant J.">
        <title>The genome of the king protea, Protea cynaroides.</title>
        <authorList>
            <person name="Chang J."/>
            <person name="Duong T.A."/>
            <person name="Schoeman C."/>
            <person name="Ma X."/>
            <person name="Roodt D."/>
            <person name="Barker N."/>
            <person name="Li Z."/>
            <person name="Van de Peer Y."/>
            <person name="Mizrachi E."/>
        </authorList>
    </citation>
    <scope>NUCLEOTIDE SEQUENCE</scope>
    <source>
        <tissue evidence="18">Young leaves</tissue>
    </source>
</reference>
<evidence type="ECO:0000256" key="7">
    <source>
        <dbReference type="ARBA" id="ARBA00022692"/>
    </source>
</evidence>
<comment type="caution">
    <text evidence="18">The sequence shown here is derived from an EMBL/GenBank/DDBJ whole genome shotgun (WGS) entry which is preliminary data.</text>
</comment>
<dbReference type="SUPFAM" id="SSF54534">
    <property type="entry name" value="FKBP-like"/>
    <property type="match status" value="1"/>
</dbReference>
<organism evidence="18 19">
    <name type="scientific">Protea cynaroides</name>
    <dbReference type="NCBI Taxonomy" id="273540"/>
    <lineage>
        <taxon>Eukaryota</taxon>
        <taxon>Viridiplantae</taxon>
        <taxon>Streptophyta</taxon>
        <taxon>Embryophyta</taxon>
        <taxon>Tracheophyta</taxon>
        <taxon>Spermatophyta</taxon>
        <taxon>Magnoliopsida</taxon>
        <taxon>Proteales</taxon>
        <taxon>Proteaceae</taxon>
        <taxon>Protea</taxon>
    </lineage>
</organism>
<name>A0A9Q0KL40_9MAGN</name>
<accession>A0A9Q0KL40</accession>
<keyword evidence="6" id="KW-0433">Leucine-rich repeat</keyword>
<dbReference type="GO" id="GO:0005886">
    <property type="term" value="C:plasma membrane"/>
    <property type="evidence" value="ECO:0007669"/>
    <property type="project" value="UniProtKB-SubCell"/>
</dbReference>
<keyword evidence="15" id="KW-0697">Rotamase</keyword>
<keyword evidence="12" id="KW-0675">Receptor</keyword>
<gene>
    <name evidence="18" type="ORF">NE237_005300</name>
</gene>
<evidence type="ECO:0000256" key="10">
    <source>
        <dbReference type="ARBA" id="ARBA00022989"/>
    </source>
</evidence>
<dbReference type="InterPro" id="IPR001179">
    <property type="entry name" value="PPIase_FKBP_dom"/>
</dbReference>
<evidence type="ECO:0000256" key="3">
    <source>
        <dbReference type="ARBA" id="ARBA00009592"/>
    </source>
</evidence>
<evidence type="ECO:0000313" key="19">
    <source>
        <dbReference type="Proteomes" id="UP001141806"/>
    </source>
</evidence>
<evidence type="ECO:0000256" key="4">
    <source>
        <dbReference type="ARBA" id="ARBA00022475"/>
    </source>
</evidence>
<dbReference type="InterPro" id="IPR032675">
    <property type="entry name" value="LRR_dom_sf"/>
</dbReference>
<evidence type="ECO:0000256" key="6">
    <source>
        <dbReference type="ARBA" id="ARBA00022614"/>
    </source>
</evidence>
<evidence type="ECO:0000259" key="17">
    <source>
        <dbReference type="PROSITE" id="PS50059"/>
    </source>
</evidence>
<dbReference type="PANTHER" id="PTHR27004:SF435">
    <property type="entry name" value="LEUCINE-RICH REPEAT-CONTAINING N-TERMINAL PLANT-TYPE DOMAIN-CONTAINING PROTEIN"/>
    <property type="match status" value="1"/>
</dbReference>
<dbReference type="Pfam" id="PF00254">
    <property type="entry name" value="FKBP_C"/>
    <property type="match status" value="1"/>
</dbReference>
<keyword evidence="11 16" id="KW-0472">Membrane</keyword>
<dbReference type="Proteomes" id="UP001141806">
    <property type="component" value="Unassembled WGS sequence"/>
</dbReference>
<evidence type="ECO:0000256" key="5">
    <source>
        <dbReference type="ARBA" id="ARBA00022553"/>
    </source>
</evidence>
<keyword evidence="8" id="KW-0732">Signal</keyword>
<comment type="catalytic activity">
    <reaction evidence="15">
        <text>[protein]-peptidylproline (omega=180) = [protein]-peptidylproline (omega=0)</text>
        <dbReference type="Rhea" id="RHEA:16237"/>
        <dbReference type="Rhea" id="RHEA-COMP:10747"/>
        <dbReference type="Rhea" id="RHEA-COMP:10748"/>
        <dbReference type="ChEBI" id="CHEBI:83833"/>
        <dbReference type="ChEBI" id="CHEBI:83834"/>
        <dbReference type="EC" id="5.2.1.8"/>
    </reaction>
</comment>
<feature type="transmembrane region" description="Helical" evidence="16">
    <location>
        <begin position="443"/>
        <end position="466"/>
    </location>
</feature>
<evidence type="ECO:0000256" key="1">
    <source>
        <dbReference type="ARBA" id="ARBA00004236"/>
    </source>
</evidence>
<comment type="similarity">
    <text evidence="3">Belongs to the RLP family.</text>
</comment>
<dbReference type="EMBL" id="JAMYWD010000005">
    <property type="protein sequence ID" value="KAJ4972201.1"/>
    <property type="molecule type" value="Genomic_DNA"/>
</dbReference>
<feature type="domain" description="PPIase FKBP-type" evidence="17">
    <location>
        <begin position="231"/>
        <end position="334"/>
    </location>
</feature>
<dbReference type="OrthoDB" id="1902587at2759"/>
<evidence type="ECO:0000313" key="18">
    <source>
        <dbReference type="EMBL" id="KAJ4972201.1"/>
    </source>
</evidence>
<evidence type="ECO:0000256" key="9">
    <source>
        <dbReference type="ARBA" id="ARBA00022737"/>
    </source>
</evidence>
<evidence type="ECO:0000256" key="11">
    <source>
        <dbReference type="ARBA" id="ARBA00023136"/>
    </source>
</evidence>
<dbReference type="InterPro" id="IPR046357">
    <property type="entry name" value="PPIase_dom_sf"/>
</dbReference>
<evidence type="ECO:0000256" key="12">
    <source>
        <dbReference type="ARBA" id="ARBA00023170"/>
    </source>
</evidence>
<dbReference type="FunFam" id="3.80.10.10:FF:000722">
    <property type="entry name" value="Leucine-rich repeat receptor-like protein kinase"/>
    <property type="match status" value="1"/>
</dbReference>
<sequence>MNEIPSPHMKEDVLEERRLLKKEMRGRDRNTRGWIVQELGAAESTQPDLGSGRAAFLKHVSCLSLARRDRLCPHAASPFFIGNIHQVSCVCTQNTWPGQRICMAIDVPILYQLPLPFLRCFQSSSSVSQLQNLYSFRSSSMDNWHPRKAWVKGFQDKLGPPTVCKVSRRQLLELIGFNTTVFYVPPALAAQQMDMKEPEVIRQEASRILKLASGVRVQDIVEGEGPEAREGDTVEVNYACRRSNGYFVHSTVDQFSGESTPVILTLDSKQIIQGLKEVLIGMKVGGKRRAFIPPSVGYINETLKPIPDEFGPRRSLLSHANETLVFELQLLKNSLTGPIPSSLGNLKQLESLDLSRNKLEGEIPQQLTNLTFLSFLNLSWNDLTGRIPTGYQFWTFTEASFGGNKGLCGVPLPRNCRSIEPAALSPTTSTCNKHQLFGYDWDMVVSGFVVGVGGGAGGVVAFILFFRSRKEMVAVPLMKGEFLI</sequence>
<dbReference type="AlphaFoldDB" id="A0A9Q0KL40"/>
<keyword evidence="10 16" id="KW-1133">Transmembrane helix</keyword>
<dbReference type="GO" id="GO:0003755">
    <property type="term" value="F:peptidyl-prolyl cis-trans isomerase activity"/>
    <property type="evidence" value="ECO:0007669"/>
    <property type="project" value="UniProtKB-KW"/>
</dbReference>
<dbReference type="PANTHER" id="PTHR27004">
    <property type="entry name" value="RECEPTOR-LIKE PROTEIN 12 ISOFORM X1"/>
    <property type="match status" value="1"/>
</dbReference>
<dbReference type="Pfam" id="PF00560">
    <property type="entry name" value="LRR_1"/>
    <property type="match status" value="1"/>
</dbReference>
<keyword evidence="19" id="KW-1185">Reference proteome</keyword>
<dbReference type="Gene3D" id="3.10.50.40">
    <property type="match status" value="1"/>
</dbReference>
<evidence type="ECO:0000256" key="16">
    <source>
        <dbReference type="SAM" id="Phobius"/>
    </source>
</evidence>
<keyword evidence="9" id="KW-0677">Repeat</keyword>
<keyword evidence="5" id="KW-0597">Phosphoprotein</keyword>
<evidence type="ECO:0000256" key="2">
    <source>
        <dbReference type="ARBA" id="ARBA00004479"/>
    </source>
</evidence>
<evidence type="ECO:0000256" key="14">
    <source>
        <dbReference type="ARBA" id="ARBA00037847"/>
    </source>
</evidence>
<comment type="subcellular location">
    <subcellularLocation>
        <location evidence="1">Cell membrane</location>
    </subcellularLocation>
    <subcellularLocation>
        <location evidence="14">Endomembrane system</location>
        <topology evidence="14">Single-pass membrane protein</topology>
    </subcellularLocation>
    <subcellularLocation>
        <location evidence="2">Membrane</location>
        <topology evidence="2">Single-pass type I membrane protein</topology>
    </subcellularLocation>
</comment>
<evidence type="ECO:0000256" key="8">
    <source>
        <dbReference type="ARBA" id="ARBA00022729"/>
    </source>
</evidence>
<evidence type="ECO:0000256" key="13">
    <source>
        <dbReference type="ARBA" id="ARBA00023180"/>
    </source>
</evidence>
<protein>
    <recommendedName>
        <fullName evidence="15">peptidylprolyl isomerase</fullName>
        <ecNumber evidence="15">5.2.1.8</ecNumber>
    </recommendedName>
</protein>
<dbReference type="SUPFAM" id="SSF52058">
    <property type="entry name" value="L domain-like"/>
    <property type="match status" value="1"/>
</dbReference>
<keyword evidence="7 16" id="KW-0812">Transmembrane</keyword>
<dbReference type="Gene3D" id="3.80.10.10">
    <property type="entry name" value="Ribonuclease Inhibitor"/>
    <property type="match status" value="1"/>
</dbReference>
<keyword evidence="13" id="KW-0325">Glycoprotein</keyword>